<dbReference type="RefSeq" id="WP_183441415.1">
    <property type="nucleotide sequence ID" value="NZ_JACHXD010000006.1"/>
</dbReference>
<sequence>MNRSILISCILGGALVLSSAGARYLTPTVKVADGRPPVVLEQAIPSRFGDWEEDKHQIGAVVNPTTQAEIDRIYAQTLARTYVNRKGERIMLSIAYGTDQSDNLSVHFPEGCYGGQGFAVGPTVRGTLQTGAGTVPVARLTASLNGRIEPITYWVVVGEQSVDSSWQLKKAKLAYALKGLIPDATLMRVSSISADSERAFALQQQFVNDLLAAQPPAARRHFAGLGQ</sequence>
<feature type="signal peptide" evidence="1">
    <location>
        <begin position="1"/>
        <end position="22"/>
    </location>
</feature>
<keyword evidence="1" id="KW-0732">Signal</keyword>
<comment type="caution">
    <text evidence="3">The sequence shown here is derived from an EMBL/GenBank/DDBJ whole genome shotgun (WGS) entry which is preliminary data.</text>
</comment>
<gene>
    <name evidence="3" type="ORF">FHS03_002657</name>
</gene>
<dbReference type="InterPro" id="IPR054653">
    <property type="entry name" value="EpsI_type_B_pred"/>
</dbReference>
<name>A0A7W5BB92_9BURK</name>
<feature type="chain" id="PRO_5030862487" evidence="1">
    <location>
        <begin position="23"/>
        <end position="227"/>
    </location>
</feature>
<proteinExistence type="predicted"/>
<evidence type="ECO:0000313" key="4">
    <source>
        <dbReference type="Proteomes" id="UP000541535"/>
    </source>
</evidence>
<dbReference type="InterPro" id="IPR014263">
    <property type="entry name" value="Methanolan_biosynth_EpsI"/>
</dbReference>
<dbReference type="Pfam" id="PF11984">
    <property type="entry name" value="DUF3485"/>
    <property type="match status" value="1"/>
</dbReference>
<dbReference type="EMBL" id="JACHXD010000006">
    <property type="protein sequence ID" value="MBB3119605.1"/>
    <property type="molecule type" value="Genomic_DNA"/>
</dbReference>
<dbReference type="NCBIfam" id="TIGR02914">
    <property type="entry name" value="EpsI_fam"/>
    <property type="match status" value="1"/>
</dbReference>
<reference evidence="3 4" key="1">
    <citation type="submission" date="2020-08" db="EMBL/GenBank/DDBJ databases">
        <title>Genomic Encyclopedia of Type Strains, Phase III (KMG-III): the genomes of soil and plant-associated and newly described type strains.</title>
        <authorList>
            <person name="Whitman W."/>
        </authorList>
    </citation>
    <scope>NUCLEOTIDE SEQUENCE [LARGE SCALE GENOMIC DNA]</scope>
    <source>
        <strain evidence="3 4">CECT 8897</strain>
    </source>
</reference>
<organism evidence="3 4">
    <name type="scientific">Pseudoduganella violacea</name>
    <dbReference type="NCBI Taxonomy" id="1715466"/>
    <lineage>
        <taxon>Bacteria</taxon>
        <taxon>Pseudomonadati</taxon>
        <taxon>Pseudomonadota</taxon>
        <taxon>Betaproteobacteria</taxon>
        <taxon>Burkholderiales</taxon>
        <taxon>Oxalobacteraceae</taxon>
        <taxon>Telluria group</taxon>
        <taxon>Pseudoduganella</taxon>
    </lineage>
</organism>
<evidence type="ECO:0000313" key="3">
    <source>
        <dbReference type="EMBL" id="MBB3119605.1"/>
    </source>
</evidence>
<dbReference type="AlphaFoldDB" id="A0A7W5BB92"/>
<evidence type="ECO:0000259" key="2">
    <source>
        <dbReference type="Pfam" id="PF11984"/>
    </source>
</evidence>
<keyword evidence="4" id="KW-1185">Reference proteome</keyword>
<feature type="domain" description="Methanolan biosynthesis EpsI" evidence="2">
    <location>
        <begin position="10"/>
        <end position="214"/>
    </location>
</feature>
<dbReference type="NCBIfam" id="NF045609">
    <property type="entry name" value="EpsI_type_B"/>
    <property type="match status" value="1"/>
</dbReference>
<protein>
    <submittedName>
        <fullName evidence="3">EpsI family protein</fullName>
    </submittedName>
</protein>
<dbReference type="Proteomes" id="UP000541535">
    <property type="component" value="Unassembled WGS sequence"/>
</dbReference>
<accession>A0A7W5BB92</accession>
<evidence type="ECO:0000256" key="1">
    <source>
        <dbReference type="SAM" id="SignalP"/>
    </source>
</evidence>